<keyword evidence="5" id="KW-1185">Reference proteome</keyword>
<keyword evidence="1" id="KW-1133">Transmembrane helix</keyword>
<proteinExistence type="predicted"/>
<gene>
    <name evidence="4" type="ORF">SAMN05192573_104319</name>
</gene>
<keyword evidence="1" id="KW-0472">Membrane</keyword>
<dbReference type="RefSeq" id="WP_091165822.1">
    <property type="nucleotide sequence ID" value="NZ_FNCG01000004.1"/>
</dbReference>
<dbReference type="PANTHER" id="PTHR30373">
    <property type="entry name" value="UPF0603 PROTEIN YGCG"/>
    <property type="match status" value="1"/>
</dbReference>
<protein>
    <recommendedName>
        <fullName evidence="3">TPM domain-containing protein</fullName>
    </recommendedName>
</protein>
<feature type="chain" id="PRO_5011672533" description="TPM domain-containing protein" evidence="2">
    <location>
        <begin position="21"/>
        <end position="260"/>
    </location>
</feature>
<dbReference type="EMBL" id="FNCG01000004">
    <property type="protein sequence ID" value="SDG67626.1"/>
    <property type="molecule type" value="Genomic_DNA"/>
</dbReference>
<dbReference type="AlphaFoldDB" id="A0A1G7W6S7"/>
<evidence type="ECO:0000256" key="2">
    <source>
        <dbReference type="SAM" id="SignalP"/>
    </source>
</evidence>
<evidence type="ECO:0000259" key="3">
    <source>
        <dbReference type="Pfam" id="PF04536"/>
    </source>
</evidence>
<organism evidence="4 5">
    <name type="scientific">Mucilaginibacter gossypii</name>
    <dbReference type="NCBI Taxonomy" id="551996"/>
    <lineage>
        <taxon>Bacteria</taxon>
        <taxon>Pseudomonadati</taxon>
        <taxon>Bacteroidota</taxon>
        <taxon>Sphingobacteriia</taxon>
        <taxon>Sphingobacteriales</taxon>
        <taxon>Sphingobacteriaceae</taxon>
        <taxon>Mucilaginibacter</taxon>
    </lineage>
</organism>
<dbReference type="PANTHER" id="PTHR30373:SF2">
    <property type="entry name" value="UPF0603 PROTEIN YGCG"/>
    <property type="match status" value="1"/>
</dbReference>
<dbReference type="InterPro" id="IPR007621">
    <property type="entry name" value="TPM_dom"/>
</dbReference>
<sequence>MLKKFILFFGFTLCVIAAIAQDFPERSNTLVTDYTNTLNPADKQRLETKLVAFNDSTSTQIAVVILKSTGSYDINDYGVQLLRKWGIGQKDKNNGVLVLVAIGDRKMSIQTGYGAEGALPDIVTQDIIQNDLKPHFKQGDYYGGLDAGTNSIIKAMKGEYKAAKKQKQSNGGPAGFIVIVIVVVILILVFRNRGGGGGRQIIGRRGGASPFWWFLAGNMLGGGGRSGGGDWGGFSGGGGGGGFGGFGGGSGGGGGSSGSW</sequence>
<feature type="domain" description="TPM" evidence="3">
    <location>
        <begin position="31"/>
        <end position="154"/>
    </location>
</feature>
<feature type="signal peptide" evidence="2">
    <location>
        <begin position="1"/>
        <end position="20"/>
    </location>
</feature>
<dbReference type="Gene3D" id="3.10.310.50">
    <property type="match status" value="1"/>
</dbReference>
<name>A0A1G7W6S7_9SPHI</name>
<dbReference type="Pfam" id="PF04536">
    <property type="entry name" value="TPM_phosphatase"/>
    <property type="match status" value="1"/>
</dbReference>
<evidence type="ECO:0000256" key="1">
    <source>
        <dbReference type="SAM" id="Phobius"/>
    </source>
</evidence>
<dbReference type="STRING" id="551996.SAMN05192573_104319"/>
<accession>A0A1G7W6S7</accession>
<dbReference type="Proteomes" id="UP000199705">
    <property type="component" value="Unassembled WGS sequence"/>
</dbReference>
<keyword evidence="2" id="KW-0732">Signal</keyword>
<reference evidence="5" key="1">
    <citation type="submission" date="2016-10" db="EMBL/GenBank/DDBJ databases">
        <authorList>
            <person name="Varghese N."/>
            <person name="Submissions S."/>
        </authorList>
    </citation>
    <scope>NUCLEOTIDE SEQUENCE [LARGE SCALE GENOMIC DNA]</scope>
    <source>
        <strain evidence="5">Gh-67</strain>
    </source>
</reference>
<keyword evidence="1" id="KW-0812">Transmembrane</keyword>
<evidence type="ECO:0000313" key="4">
    <source>
        <dbReference type="EMBL" id="SDG67626.1"/>
    </source>
</evidence>
<feature type="transmembrane region" description="Helical" evidence="1">
    <location>
        <begin position="171"/>
        <end position="190"/>
    </location>
</feature>
<evidence type="ECO:0000313" key="5">
    <source>
        <dbReference type="Proteomes" id="UP000199705"/>
    </source>
</evidence>